<dbReference type="Proteomes" id="UP000230431">
    <property type="component" value="Unassembled WGS sequence"/>
</dbReference>
<protein>
    <recommendedName>
        <fullName evidence="4">Cohesin domain-containing protein</fullName>
    </recommendedName>
</protein>
<keyword evidence="1" id="KW-0812">Transmembrane</keyword>
<dbReference type="AlphaFoldDB" id="A0A2H0RI16"/>
<reference evidence="2 3" key="1">
    <citation type="submission" date="2017-09" db="EMBL/GenBank/DDBJ databases">
        <title>Depth-based differentiation of microbial function through sediment-hosted aquifers and enrichment of novel symbionts in the deep terrestrial subsurface.</title>
        <authorList>
            <person name="Probst A.J."/>
            <person name="Ladd B."/>
            <person name="Jarett J.K."/>
            <person name="Geller-Mcgrath D.E."/>
            <person name="Sieber C.M."/>
            <person name="Emerson J.B."/>
            <person name="Anantharaman K."/>
            <person name="Thomas B.C."/>
            <person name="Malmstrom R."/>
            <person name="Stieglmeier M."/>
            <person name="Klingl A."/>
            <person name="Woyke T."/>
            <person name="Ryan C.M."/>
            <person name="Banfield J.F."/>
        </authorList>
    </citation>
    <scope>NUCLEOTIDE SEQUENCE [LARGE SCALE GENOMIC DNA]</scope>
    <source>
        <strain evidence="2">CG10_big_fil_rev_8_21_14_0_10_49_38</strain>
    </source>
</reference>
<evidence type="ECO:0008006" key="4">
    <source>
        <dbReference type="Google" id="ProtNLM"/>
    </source>
</evidence>
<name>A0A2H0RI16_9BACT</name>
<proteinExistence type="predicted"/>
<evidence type="ECO:0000313" key="3">
    <source>
        <dbReference type="Proteomes" id="UP000230431"/>
    </source>
</evidence>
<sequence length="297" mass="32899">MILFKNKLFYLAIILAGGLWWPVGDLHSATVSWSVTPLTEPAGAVRAEIFLDTETAKINTVGGEISFAPDRWRLVRVSDANSLVNFWLERPALKTEGSVSFSGIIPGGYVGRGRLFELTFVSLGATPSHASDVLKVRNFTALLNDGTGAETPVRVLGLVSSEPAERELAPIGYPEPFTPMIVKSDALPTADRYVIFATQDKFSGLSYYAVYESWWPVFGLAKRQASLAWVRAESPYRLSPWSPFKHLYVKAVNQGGGARIARVSPQFWLAWVYQPNTILVIILGVILAYVLVRKKWH</sequence>
<keyword evidence="1" id="KW-1133">Transmembrane helix</keyword>
<comment type="caution">
    <text evidence="2">The sequence shown here is derived from an EMBL/GenBank/DDBJ whole genome shotgun (WGS) entry which is preliminary data.</text>
</comment>
<gene>
    <name evidence="2" type="ORF">COV08_01325</name>
</gene>
<accession>A0A2H0RI16</accession>
<feature type="transmembrane region" description="Helical" evidence="1">
    <location>
        <begin position="268"/>
        <end position="292"/>
    </location>
</feature>
<evidence type="ECO:0000313" key="2">
    <source>
        <dbReference type="EMBL" id="PIR46133.1"/>
    </source>
</evidence>
<evidence type="ECO:0000256" key="1">
    <source>
        <dbReference type="SAM" id="Phobius"/>
    </source>
</evidence>
<keyword evidence="1" id="KW-0472">Membrane</keyword>
<dbReference type="EMBL" id="PCYK01000010">
    <property type="protein sequence ID" value="PIR46133.1"/>
    <property type="molecule type" value="Genomic_DNA"/>
</dbReference>
<organism evidence="2 3">
    <name type="scientific">Candidatus Vogelbacteria bacterium CG10_big_fil_rev_8_21_14_0_10_49_38</name>
    <dbReference type="NCBI Taxonomy" id="1975043"/>
    <lineage>
        <taxon>Bacteria</taxon>
        <taxon>Candidatus Vogeliibacteriota</taxon>
    </lineage>
</organism>